<sequence>MANQSNIICTDLPNKKCNKCNLAESKHLPFTSSVSTTVSTFDLIHSDVWGPSSCVSIQGYRYYVFFIDDFSRFCWVFLLYQKSYVVHKFIEFYRWVKCQFNKSIKIIRTDGGGEYINHKFQQVCKAWGITHQYSCPYTPAQNSVTERKHRHIIETTRSLLIQAQAPHELSTQALLTSVHLINIIPSSKLHNKTPYQCIYNKLLAYDHLKIFGCLCYPWLRPYTKSKLSPLSTPCVFVGYAGSQKGYHCFDPKTHKIFTSRHVVFNESSFPVIIYRQLVGALQYLTLTRPDISYVVNKVSEHMHHPLESHFEALKRILRFLKGTSHYGLPLFGESLKLQSYVDSDWAGDKSDRKSMTGYCNLLGNFPISWSVKKQTTVARSLTEVEYKVLASAVAEIIWLRQFLQELGCP</sequence>
<dbReference type="Proteomes" id="UP000233837">
    <property type="component" value="Unassembled WGS sequence"/>
</dbReference>
<organism evidence="2 3">
    <name type="scientific">Dendrobium catenatum</name>
    <dbReference type="NCBI Taxonomy" id="906689"/>
    <lineage>
        <taxon>Eukaryota</taxon>
        <taxon>Viridiplantae</taxon>
        <taxon>Streptophyta</taxon>
        <taxon>Embryophyta</taxon>
        <taxon>Tracheophyta</taxon>
        <taxon>Spermatophyta</taxon>
        <taxon>Magnoliopsida</taxon>
        <taxon>Liliopsida</taxon>
        <taxon>Asparagales</taxon>
        <taxon>Orchidaceae</taxon>
        <taxon>Epidendroideae</taxon>
        <taxon>Malaxideae</taxon>
        <taxon>Dendrobiinae</taxon>
        <taxon>Dendrobium</taxon>
    </lineage>
</organism>
<dbReference type="PANTHER" id="PTHR42648">
    <property type="entry name" value="TRANSPOSASE, PUTATIVE-RELATED"/>
    <property type="match status" value="1"/>
</dbReference>
<dbReference type="InterPro" id="IPR039537">
    <property type="entry name" value="Retrotran_Ty1/copia-like"/>
</dbReference>
<dbReference type="CDD" id="cd09272">
    <property type="entry name" value="RNase_HI_RT_Ty1"/>
    <property type="match status" value="1"/>
</dbReference>
<dbReference type="Pfam" id="PF25597">
    <property type="entry name" value="SH3_retrovirus"/>
    <property type="match status" value="1"/>
</dbReference>
<protein>
    <submittedName>
        <fullName evidence="2">Retrovirus-related Pol polyprotein from transposon TNT 1-94</fullName>
    </submittedName>
</protein>
<reference evidence="2 3" key="2">
    <citation type="journal article" date="2017" name="Nature">
        <title>The Apostasia genome and the evolution of orchids.</title>
        <authorList>
            <person name="Zhang G.Q."/>
            <person name="Liu K.W."/>
            <person name="Li Z."/>
            <person name="Lohaus R."/>
            <person name="Hsiao Y.Y."/>
            <person name="Niu S.C."/>
            <person name="Wang J.Y."/>
            <person name="Lin Y.C."/>
            <person name="Xu Q."/>
            <person name="Chen L.J."/>
            <person name="Yoshida K."/>
            <person name="Fujiwara S."/>
            <person name="Wang Z.W."/>
            <person name="Zhang Y.Q."/>
            <person name="Mitsuda N."/>
            <person name="Wang M."/>
            <person name="Liu G.H."/>
            <person name="Pecoraro L."/>
            <person name="Huang H.X."/>
            <person name="Xiao X.J."/>
            <person name="Lin M."/>
            <person name="Wu X.Y."/>
            <person name="Wu W.L."/>
            <person name="Chen Y.Y."/>
            <person name="Chang S.B."/>
            <person name="Sakamoto S."/>
            <person name="Ohme-Takagi M."/>
            <person name="Yagi M."/>
            <person name="Zeng S.J."/>
            <person name="Shen C.Y."/>
            <person name="Yeh C.M."/>
            <person name="Luo Y.B."/>
            <person name="Tsai W.C."/>
            <person name="Van de Peer Y."/>
            <person name="Liu Z.J."/>
        </authorList>
    </citation>
    <scope>NUCLEOTIDE SEQUENCE [LARGE SCALE GENOMIC DNA]</scope>
    <source>
        <tissue evidence="2">The whole plant</tissue>
    </source>
</reference>
<dbReference type="Gene3D" id="3.30.420.10">
    <property type="entry name" value="Ribonuclease H-like superfamily/Ribonuclease H"/>
    <property type="match status" value="1"/>
</dbReference>
<proteinExistence type="predicted"/>
<dbReference type="InterPro" id="IPR043502">
    <property type="entry name" value="DNA/RNA_pol_sf"/>
</dbReference>
<dbReference type="GO" id="GO:0003676">
    <property type="term" value="F:nucleic acid binding"/>
    <property type="evidence" value="ECO:0007669"/>
    <property type="project" value="InterPro"/>
</dbReference>
<dbReference type="InterPro" id="IPR012337">
    <property type="entry name" value="RNaseH-like_sf"/>
</dbReference>
<dbReference type="PANTHER" id="PTHR42648:SF26">
    <property type="entry name" value="INTEGRASE CATALYTIC DOMAIN-CONTAINING PROTEIN"/>
    <property type="match status" value="1"/>
</dbReference>
<gene>
    <name evidence="2" type="ORF">MA16_Dca014217</name>
</gene>
<dbReference type="SUPFAM" id="SSF56672">
    <property type="entry name" value="DNA/RNA polymerases"/>
    <property type="match status" value="1"/>
</dbReference>
<dbReference type="EMBL" id="KZ503049">
    <property type="protein sequence ID" value="PKU68747.1"/>
    <property type="molecule type" value="Genomic_DNA"/>
</dbReference>
<keyword evidence="3" id="KW-1185">Reference proteome</keyword>
<dbReference type="PROSITE" id="PS50994">
    <property type="entry name" value="INTEGRASE"/>
    <property type="match status" value="1"/>
</dbReference>
<dbReference type="Pfam" id="PF00665">
    <property type="entry name" value="rve"/>
    <property type="match status" value="1"/>
</dbReference>
<name>A0A2I0VZA5_9ASPA</name>
<dbReference type="InterPro" id="IPR057670">
    <property type="entry name" value="SH3_retrovirus"/>
</dbReference>
<dbReference type="SUPFAM" id="SSF53098">
    <property type="entry name" value="Ribonuclease H-like"/>
    <property type="match status" value="1"/>
</dbReference>
<feature type="domain" description="Integrase catalytic" evidence="1">
    <location>
        <begin position="25"/>
        <end position="202"/>
    </location>
</feature>
<dbReference type="InterPro" id="IPR036397">
    <property type="entry name" value="RNaseH_sf"/>
</dbReference>
<reference evidence="2 3" key="1">
    <citation type="journal article" date="2016" name="Sci. Rep.">
        <title>The Dendrobium catenatum Lindl. genome sequence provides insights into polysaccharide synthase, floral development and adaptive evolution.</title>
        <authorList>
            <person name="Zhang G.Q."/>
            <person name="Xu Q."/>
            <person name="Bian C."/>
            <person name="Tsai W.C."/>
            <person name="Yeh C.M."/>
            <person name="Liu K.W."/>
            <person name="Yoshida K."/>
            <person name="Zhang L.S."/>
            <person name="Chang S.B."/>
            <person name="Chen F."/>
            <person name="Shi Y."/>
            <person name="Su Y.Y."/>
            <person name="Zhang Y.Q."/>
            <person name="Chen L.J."/>
            <person name="Yin Y."/>
            <person name="Lin M."/>
            <person name="Huang H."/>
            <person name="Deng H."/>
            <person name="Wang Z.W."/>
            <person name="Zhu S.L."/>
            <person name="Zhao X."/>
            <person name="Deng C."/>
            <person name="Niu S.C."/>
            <person name="Huang J."/>
            <person name="Wang M."/>
            <person name="Liu G.H."/>
            <person name="Yang H.J."/>
            <person name="Xiao X.J."/>
            <person name="Hsiao Y.Y."/>
            <person name="Wu W.L."/>
            <person name="Chen Y.Y."/>
            <person name="Mitsuda N."/>
            <person name="Ohme-Takagi M."/>
            <person name="Luo Y.B."/>
            <person name="Van de Peer Y."/>
            <person name="Liu Z.J."/>
        </authorList>
    </citation>
    <scope>NUCLEOTIDE SEQUENCE [LARGE SCALE GENOMIC DNA]</scope>
    <source>
        <tissue evidence="2">The whole plant</tissue>
    </source>
</reference>
<evidence type="ECO:0000313" key="2">
    <source>
        <dbReference type="EMBL" id="PKU68747.1"/>
    </source>
</evidence>
<evidence type="ECO:0000313" key="3">
    <source>
        <dbReference type="Proteomes" id="UP000233837"/>
    </source>
</evidence>
<evidence type="ECO:0000259" key="1">
    <source>
        <dbReference type="PROSITE" id="PS50994"/>
    </source>
</evidence>
<dbReference type="AlphaFoldDB" id="A0A2I0VZA5"/>
<accession>A0A2I0VZA5</accession>
<dbReference type="GO" id="GO:0015074">
    <property type="term" value="P:DNA integration"/>
    <property type="evidence" value="ECO:0007669"/>
    <property type="project" value="InterPro"/>
</dbReference>
<dbReference type="InterPro" id="IPR001584">
    <property type="entry name" value="Integrase_cat-core"/>
</dbReference>